<keyword evidence="2" id="KW-1185">Reference proteome</keyword>
<feature type="non-terminal residue" evidence="1">
    <location>
        <position position="1"/>
    </location>
</feature>
<comment type="caution">
    <text evidence="1">The sequence shown here is derived from an EMBL/GenBank/DDBJ whole genome shotgun (WGS) entry which is preliminary data.</text>
</comment>
<protein>
    <submittedName>
        <fullName evidence="1">Uncharacterized protein</fullName>
    </submittedName>
</protein>
<name>A0ABQ7FWV7_DUNSA</name>
<feature type="non-terminal residue" evidence="1">
    <location>
        <position position="89"/>
    </location>
</feature>
<organism evidence="1 2">
    <name type="scientific">Dunaliella salina</name>
    <name type="common">Green alga</name>
    <name type="synonym">Protococcus salinus</name>
    <dbReference type="NCBI Taxonomy" id="3046"/>
    <lineage>
        <taxon>Eukaryota</taxon>
        <taxon>Viridiplantae</taxon>
        <taxon>Chlorophyta</taxon>
        <taxon>core chlorophytes</taxon>
        <taxon>Chlorophyceae</taxon>
        <taxon>CS clade</taxon>
        <taxon>Chlamydomonadales</taxon>
        <taxon>Dunaliellaceae</taxon>
        <taxon>Dunaliella</taxon>
    </lineage>
</organism>
<reference evidence="1" key="1">
    <citation type="submission" date="2017-08" db="EMBL/GenBank/DDBJ databases">
        <authorList>
            <person name="Polle J.E."/>
            <person name="Barry K."/>
            <person name="Cushman J."/>
            <person name="Schmutz J."/>
            <person name="Tran D."/>
            <person name="Hathwaick L.T."/>
            <person name="Yim W.C."/>
            <person name="Jenkins J."/>
            <person name="Mckie-Krisberg Z.M."/>
            <person name="Prochnik S."/>
            <person name="Lindquist E."/>
            <person name="Dockter R.B."/>
            <person name="Adam C."/>
            <person name="Molina H."/>
            <person name="Bunkerborg J."/>
            <person name="Jin E."/>
            <person name="Buchheim M."/>
            <person name="Magnuson J."/>
        </authorList>
    </citation>
    <scope>NUCLEOTIDE SEQUENCE</scope>
    <source>
        <strain evidence="1">CCAP 19/18</strain>
    </source>
</reference>
<gene>
    <name evidence="1" type="ORF">DUNSADRAFT_1880</name>
</gene>
<evidence type="ECO:0000313" key="1">
    <source>
        <dbReference type="EMBL" id="KAF5826851.1"/>
    </source>
</evidence>
<sequence>RDPEIYTAATADWPNIIPGHFDQAQSDPRAVSGIFEVQFDFKDDSAALCDDTLDRDCSFNLTIPINGGVSFEGRGAACVRLVPEEEDGA</sequence>
<evidence type="ECO:0000313" key="2">
    <source>
        <dbReference type="Proteomes" id="UP000815325"/>
    </source>
</evidence>
<dbReference type="EMBL" id="MU070682">
    <property type="protein sequence ID" value="KAF5826851.1"/>
    <property type="molecule type" value="Genomic_DNA"/>
</dbReference>
<proteinExistence type="predicted"/>
<accession>A0ABQ7FWV7</accession>
<dbReference type="Proteomes" id="UP000815325">
    <property type="component" value="Unassembled WGS sequence"/>
</dbReference>